<sequence length="433" mass="49312">MIKSSPASLVITAVIAALGLGAGIIIGYLLRAPPEEGQSGGIHGNLKPPGLTYGEGNGSLADVLKQCRRSSSDDPAIRNYLLEAEVEACHAANCQVDLPRVYVVYKLDTGHIDIDGKLDERAWEDVAWSEPFTDIKGGDTNPPRFETKIKLRWDDQNLFVGAYIQEFAVWANKTLHDTTIYQDNSFQVLLDTSQSNHKYKEISINALGTIADLMLTRPYMDDGEPLNFWESELARAVYIDGPINDPTRRNKFWTVEMAIPFKQLYAGLGRGNDIPVDRETWRANFVRSEWQTEIVGSKYLKRLDTDADWWVWQSPGVSNIHLPDKWGLIQFRDVPINSTTFQPDKKWVTTNALLDVYRAEKAYKAVTGRYTIKKELLRLPPYVLSQRCIRDLDIQLDWGGFRVTARPAEEFLEDGHTRTDRFVWFGDKKEDFF</sequence>
<evidence type="ECO:0000256" key="1">
    <source>
        <dbReference type="SAM" id="Phobius"/>
    </source>
</evidence>
<dbReference type="GO" id="GO:0004553">
    <property type="term" value="F:hydrolase activity, hydrolyzing O-glycosyl compounds"/>
    <property type="evidence" value="ECO:0007669"/>
    <property type="project" value="InterPro"/>
</dbReference>
<dbReference type="EMBL" id="JBAMIC010000008">
    <property type="protein sequence ID" value="KAK7104215.1"/>
    <property type="molecule type" value="Genomic_DNA"/>
</dbReference>
<dbReference type="PANTHER" id="PTHR35532:SF5">
    <property type="entry name" value="CARBOHYDRATE-BINDING DOMAIN-CONTAINING PROTEIN"/>
    <property type="match status" value="1"/>
</dbReference>
<keyword evidence="1" id="KW-1133">Transmembrane helix</keyword>
<evidence type="ECO:0000259" key="2">
    <source>
        <dbReference type="Pfam" id="PF06452"/>
    </source>
</evidence>
<organism evidence="3 4">
    <name type="scientific">Littorina saxatilis</name>
    <dbReference type="NCBI Taxonomy" id="31220"/>
    <lineage>
        <taxon>Eukaryota</taxon>
        <taxon>Metazoa</taxon>
        <taxon>Spiralia</taxon>
        <taxon>Lophotrochozoa</taxon>
        <taxon>Mollusca</taxon>
        <taxon>Gastropoda</taxon>
        <taxon>Caenogastropoda</taxon>
        <taxon>Littorinimorpha</taxon>
        <taxon>Littorinoidea</taxon>
        <taxon>Littorinidae</taxon>
        <taxon>Littorina</taxon>
    </lineage>
</organism>
<dbReference type="CDD" id="cd09620">
    <property type="entry name" value="CBM9_like_3"/>
    <property type="match status" value="1"/>
</dbReference>
<dbReference type="GO" id="GO:0030246">
    <property type="term" value="F:carbohydrate binding"/>
    <property type="evidence" value="ECO:0007669"/>
    <property type="project" value="InterPro"/>
</dbReference>
<gene>
    <name evidence="3" type="ORF">V1264_018971</name>
</gene>
<proteinExistence type="predicted"/>
<dbReference type="SUPFAM" id="SSF49344">
    <property type="entry name" value="CBD9-like"/>
    <property type="match status" value="1"/>
</dbReference>
<dbReference type="Gene3D" id="2.60.40.1190">
    <property type="match status" value="1"/>
</dbReference>
<protein>
    <recommendedName>
        <fullName evidence="2">Carbohydrate-binding domain-containing protein</fullName>
    </recommendedName>
</protein>
<feature type="transmembrane region" description="Helical" evidence="1">
    <location>
        <begin position="7"/>
        <end position="30"/>
    </location>
</feature>
<dbReference type="Pfam" id="PF06452">
    <property type="entry name" value="CBM9_1"/>
    <property type="match status" value="1"/>
</dbReference>
<accession>A0AAN9BJB9</accession>
<keyword evidence="4" id="KW-1185">Reference proteome</keyword>
<keyword evidence="1" id="KW-0472">Membrane</keyword>
<dbReference type="Proteomes" id="UP001374579">
    <property type="component" value="Unassembled WGS sequence"/>
</dbReference>
<dbReference type="PANTHER" id="PTHR35532">
    <property type="entry name" value="SIMILAR TO POLYHYDROXYALKANOATE DEPOLYMERASE"/>
    <property type="match status" value="1"/>
</dbReference>
<dbReference type="InterPro" id="IPR010502">
    <property type="entry name" value="Carb-bd_dom_fam9"/>
</dbReference>
<dbReference type="AlphaFoldDB" id="A0AAN9BJB9"/>
<dbReference type="GO" id="GO:0016052">
    <property type="term" value="P:carbohydrate catabolic process"/>
    <property type="evidence" value="ECO:0007669"/>
    <property type="project" value="InterPro"/>
</dbReference>
<evidence type="ECO:0000313" key="4">
    <source>
        <dbReference type="Proteomes" id="UP001374579"/>
    </source>
</evidence>
<comment type="caution">
    <text evidence="3">The sequence shown here is derived from an EMBL/GenBank/DDBJ whole genome shotgun (WGS) entry which is preliminary data.</text>
</comment>
<feature type="domain" description="Carbohydrate-binding" evidence="2">
    <location>
        <begin position="114"/>
        <end position="200"/>
    </location>
</feature>
<evidence type="ECO:0000313" key="3">
    <source>
        <dbReference type="EMBL" id="KAK7104215.1"/>
    </source>
</evidence>
<keyword evidence="1" id="KW-0812">Transmembrane</keyword>
<reference evidence="3 4" key="1">
    <citation type="submission" date="2024-02" db="EMBL/GenBank/DDBJ databases">
        <title>Chromosome-scale genome assembly of the rough periwinkle Littorina saxatilis.</title>
        <authorList>
            <person name="De Jode A."/>
            <person name="Faria R."/>
            <person name="Formenti G."/>
            <person name="Sims Y."/>
            <person name="Smith T.P."/>
            <person name="Tracey A."/>
            <person name="Wood J.M.D."/>
            <person name="Zagrodzka Z.B."/>
            <person name="Johannesson K."/>
            <person name="Butlin R.K."/>
            <person name="Leder E.H."/>
        </authorList>
    </citation>
    <scope>NUCLEOTIDE SEQUENCE [LARGE SCALE GENOMIC DNA]</scope>
    <source>
        <strain evidence="3">Snail1</strain>
        <tissue evidence="3">Muscle</tissue>
    </source>
</reference>
<name>A0AAN9BJB9_9CAEN</name>